<evidence type="ECO:0000256" key="2">
    <source>
        <dbReference type="ARBA" id="ARBA00022448"/>
    </source>
</evidence>
<dbReference type="InterPro" id="IPR006153">
    <property type="entry name" value="Cation/H_exchanger_TM"/>
</dbReference>
<protein>
    <submittedName>
        <fullName evidence="9">Putative cation:proton antiport protein</fullName>
    </submittedName>
</protein>
<proteinExistence type="predicted"/>
<dbReference type="InterPro" id="IPR006016">
    <property type="entry name" value="UspA"/>
</dbReference>
<dbReference type="PATRIC" id="fig|1008153.3.peg.3806"/>
<keyword evidence="6" id="KW-0472">Membrane</keyword>
<feature type="domain" description="Cation/H+ exchanger transmembrane" evidence="8">
    <location>
        <begin position="26"/>
        <end position="412"/>
    </location>
</feature>
<dbReference type="InterPro" id="IPR050794">
    <property type="entry name" value="CPA2_transporter"/>
</dbReference>
<keyword evidence="4" id="KW-1133">Transmembrane helix</keyword>
<dbReference type="PANTHER" id="PTHR32468">
    <property type="entry name" value="CATION/H + ANTIPORTER"/>
    <property type="match status" value="1"/>
</dbReference>
<dbReference type="GO" id="GO:0015297">
    <property type="term" value="F:antiporter activity"/>
    <property type="evidence" value="ECO:0007669"/>
    <property type="project" value="InterPro"/>
</dbReference>
<organism evidence="9 10">
    <name type="scientific">Halalkalicoccus paucihalophilus</name>
    <dbReference type="NCBI Taxonomy" id="1008153"/>
    <lineage>
        <taxon>Archaea</taxon>
        <taxon>Methanobacteriati</taxon>
        <taxon>Methanobacteriota</taxon>
        <taxon>Stenosarchaea group</taxon>
        <taxon>Halobacteria</taxon>
        <taxon>Halobacteriales</taxon>
        <taxon>Halococcaceae</taxon>
        <taxon>Halalkalicoccus</taxon>
    </lineage>
</organism>
<dbReference type="SUPFAM" id="SSF52402">
    <property type="entry name" value="Adenine nucleotide alpha hydrolases-like"/>
    <property type="match status" value="2"/>
</dbReference>
<dbReference type="EMBL" id="LTAZ01000013">
    <property type="protein sequence ID" value="KYH24619.1"/>
    <property type="molecule type" value="Genomic_DNA"/>
</dbReference>
<keyword evidence="3" id="KW-0812">Transmembrane</keyword>
<comment type="subcellular location">
    <subcellularLocation>
        <location evidence="1">Membrane</location>
        <topology evidence="1">Multi-pass membrane protein</topology>
    </subcellularLocation>
</comment>
<dbReference type="PANTHER" id="PTHR32468:SF0">
    <property type="entry name" value="K(+)_H(+) ANTIPORTER 1"/>
    <property type="match status" value="1"/>
</dbReference>
<evidence type="ECO:0000256" key="5">
    <source>
        <dbReference type="ARBA" id="ARBA00023065"/>
    </source>
</evidence>
<dbReference type="GO" id="GO:1902600">
    <property type="term" value="P:proton transmembrane transport"/>
    <property type="evidence" value="ECO:0007669"/>
    <property type="project" value="InterPro"/>
</dbReference>
<dbReference type="Gene3D" id="3.40.50.620">
    <property type="entry name" value="HUPs"/>
    <property type="match status" value="2"/>
</dbReference>
<dbReference type="CDD" id="cd00293">
    <property type="entry name" value="USP-like"/>
    <property type="match status" value="1"/>
</dbReference>
<evidence type="ECO:0000256" key="6">
    <source>
        <dbReference type="ARBA" id="ARBA00023136"/>
    </source>
</evidence>
<gene>
    <name evidence="9" type="ORF">HAPAU_36020</name>
</gene>
<dbReference type="Proteomes" id="UP000075321">
    <property type="component" value="Unassembled WGS sequence"/>
</dbReference>
<dbReference type="Gene3D" id="1.20.1530.20">
    <property type="match status" value="1"/>
</dbReference>
<dbReference type="GO" id="GO:0016020">
    <property type="term" value="C:membrane"/>
    <property type="evidence" value="ECO:0007669"/>
    <property type="project" value="UniProtKB-SubCell"/>
</dbReference>
<dbReference type="Pfam" id="PF00999">
    <property type="entry name" value="Na_H_Exchanger"/>
    <property type="match status" value="1"/>
</dbReference>
<accession>A0A151AAH2</accession>
<dbReference type="Pfam" id="PF00582">
    <property type="entry name" value="Usp"/>
    <property type="match status" value="2"/>
</dbReference>
<evidence type="ECO:0000313" key="9">
    <source>
        <dbReference type="EMBL" id="KYH24619.1"/>
    </source>
</evidence>
<keyword evidence="10" id="KW-1185">Reference proteome</keyword>
<keyword evidence="5" id="KW-0406">Ion transport</keyword>
<comment type="caution">
    <text evidence="9">The sequence shown here is derived from an EMBL/GenBank/DDBJ whole genome shotgun (WGS) entry which is preliminary data.</text>
</comment>
<name>A0A151AAH2_9EURY</name>
<dbReference type="PRINTS" id="PR01438">
    <property type="entry name" value="UNVRSLSTRESS"/>
</dbReference>
<dbReference type="InterPro" id="IPR006015">
    <property type="entry name" value="Universal_stress_UspA"/>
</dbReference>
<evidence type="ECO:0000256" key="1">
    <source>
        <dbReference type="ARBA" id="ARBA00004141"/>
    </source>
</evidence>
<evidence type="ECO:0000313" key="10">
    <source>
        <dbReference type="Proteomes" id="UP000075321"/>
    </source>
</evidence>
<dbReference type="InterPro" id="IPR014729">
    <property type="entry name" value="Rossmann-like_a/b/a_fold"/>
</dbReference>
<dbReference type="AlphaFoldDB" id="A0A151AAH2"/>
<sequence>MVIVMVLEPIGHHELFIVIAQLAVLLFVARVLGELFNSIGQPTVVGELLAGVVLGPSILGLVAPGIYEPLFAIPESEFHLLEIISWIGLIMLLIVTGLETDIDLIISKGRTAVILSLGGILVPFVTGFALGWFLPGNFIGANDQQLVFSLFIATAMSISAIPVIAKVLIELDIIRRDIGQLILAAGMVDDTIGWILLATVAGLARSGVVDVGSALTTILSVIVFLGLSFTVGRKLVQKIFRWVDNVVTGETAMLSTLMILALTAGAITQYMGLEAILGAFVVGILVSQVNRFDYHLKHTFELMTLGIFAPIFFAIAGLRMNVAALFDPTVFLVGLVVLSVACFGKFAGTMSVARTAGLSKWEGITIGGGMNARGAMEIIVATIGLGLGILTTDMYSIIVMVAITTSLMAPPIMRWSIPKIEMSEEERERLKREERLRESFIAGITRILLPTRGGAATQYAARLLGPVIRDRDIELTTMYVTTEDDETNNRLRRLSNSFTRLFRSRERTKLSREPLREATELDSKRTSGEITLGKGGKSLEQVVENDDSEDIFEPIIRQLGEQGHSSRSLIRKCRGTIADTIITEAINYDLLVLGETGRRTDPNEPLFSENVDQILQETSCPTMVVSTPYSGEYALEQIDEQLRRILLPTVGTEYNRRAAEIAFAIATQENAIVEIVHIVDEPHPDDRFAGQPDLSKMIGIGEEIVDREATIGREMGAKVLTTVAVRSRPEIAIIDIAETNDADLVVIGTETRSISQRAFYGPRVEYLLQNVTCPIVIVNST</sequence>
<evidence type="ECO:0000259" key="7">
    <source>
        <dbReference type="Pfam" id="PF00582"/>
    </source>
</evidence>
<evidence type="ECO:0000256" key="3">
    <source>
        <dbReference type="ARBA" id="ARBA00022692"/>
    </source>
</evidence>
<feature type="domain" description="UspA" evidence="7">
    <location>
        <begin position="643"/>
        <end position="778"/>
    </location>
</feature>
<evidence type="ECO:0000256" key="4">
    <source>
        <dbReference type="ARBA" id="ARBA00022989"/>
    </source>
</evidence>
<keyword evidence="2" id="KW-0813">Transport</keyword>
<evidence type="ECO:0000259" key="8">
    <source>
        <dbReference type="Pfam" id="PF00999"/>
    </source>
</evidence>
<feature type="domain" description="UspA" evidence="7">
    <location>
        <begin position="445"/>
        <end position="625"/>
    </location>
</feature>
<reference evidence="9 10" key="1">
    <citation type="submission" date="2016-02" db="EMBL/GenBank/DDBJ databases">
        <title>Genome sequence of Halalkalicoccus paucihalophilus DSM 24557.</title>
        <authorList>
            <person name="Poehlein A."/>
            <person name="Daniel R."/>
        </authorList>
    </citation>
    <scope>NUCLEOTIDE SEQUENCE [LARGE SCALE GENOMIC DNA]</scope>
    <source>
        <strain evidence="9 10">DSM 24557</strain>
    </source>
</reference>
<dbReference type="InterPro" id="IPR038770">
    <property type="entry name" value="Na+/solute_symporter_sf"/>
</dbReference>